<organism evidence="3 4">
    <name type="scientific">Tritrichomonas musculus</name>
    <dbReference type="NCBI Taxonomy" id="1915356"/>
    <lineage>
        <taxon>Eukaryota</taxon>
        <taxon>Metamonada</taxon>
        <taxon>Parabasalia</taxon>
        <taxon>Tritrichomonadida</taxon>
        <taxon>Tritrichomonadidae</taxon>
        <taxon>Tritrichomonas</taxon>
    </lineage>
</organism>
<reference evidence="3 4" key="1">
    <citation type="submission" date="2024-04" db="EMBL/GenBank/DDBJ databases">
        <title>Tritrichomonas musculus Genome.</title>
        <authorList>
            <person name="Alves-Ferreira E."/>
            <person name="Grigg M."/>
            <person name="Lorenzi H."/>
            <person name="Galac M."/>
        </authorList>
    </citation>
    <scope>NUCLEOTIDE SEQUENCE [LARGE SCALE GENOMIC DNA]</scope>
    <source>
        <strain evidence="3 4">EAF2021</strain>
    </source>
</reference>
<dbReference type="Gene3D" id="1.25.40.10">
    <property type="entry name" value="Tetratricopeptide repeat domain"/>
    <property type="match status" value="3"/>
</dbReference>
<evidence type="ECO:0000313" key="3">
    <source>
        <dbReference type="EMBL" id="KAK8892935.1"/>
    </source>
</evidence>
<dbReference type="Pfam" id="PF00069">
    <property type="entry name" value="Pkinase"/>
    <property type="match status" value="1"/>
</dbReference>
<dbReference type="InterPro" id="IPR011990">
    <property type="entry name" value="TPR-like_helical_dom_sf"/>
</dbReference>
<dbReference type="Pfam" id="PF08238">
    <property type="entry name" value="Sel1"/>
    <property type="match status" value="11"/>
</dbReference>
<dbReference type="PANTHER" id="PTHR11102:SF160">
    <property type="entry name" value="ERAD-ASSOCIATED E3 UBIQUITIN-PROTEIN LIGASE COMPONENT HRD3"/>
    <property type="match status" value="1"/>
</dbReference>
<comment type="caution">
    <text evidence="3">The sequence shown here is derived from an EMBL/GenBank/DDBJ whole genome shotgun (WGS) entry which is preliminary data.</text>
</comment>
<accession>A0ABR2KP80</accession>
<evidence type="ECO:0000256" key="1">
    <source>
        <dbReference type="ARBA" id="ARBA00038101"/>
    </source>
</evidence>
<dbReference type="InterPro" id="IPR050767">
    <property type="entry name" value="Sel1_AlgK"/>
</dbReference>
<evidence type="ECO:0000313" key="4">
    <source>
        <dbReference type="Proteomes" id="UP001470230"/>
    </source>
</evidence>
<dbReference type="InterPro" id="IPR000719">
    <property type="entry name" value="Prot_kinase_dom"/>
</dbReference>
<gene>
    <name evidence="3" type="ORF">M9Y10_030187</name>
</gene>
<dbReference type="Gene3D" id="1.10.510.10">
    <property type="entry name" value="Transferase(Phosphotransferase) domain 1"/>
    <property type="match status" value="1"/>
</dbReference>
<dbReference type="InterPro" id="IPR006597">
    <property type="entry name" value="Sel1-like"/>
</dbReference>
<dbReference type="InterPro" id="IPR008271">
    <property type="entry name" value="Ser/Thr_kinase_AS"/>
</dbReference>
<feature type="domain" description="Protein kinase" evidence="2">
    <location>
        <begin position="189"/>
        <end position="434"/>
    </location>
</feature>
<evidence type="ECO:0000259" key="2">
    <source>
        <dbReference type="PROSITE" id="PS50011"/>
    </source>
</evidence>
<dbReference type="EMBL" id="JAPFFF010000004">
    <property type="protein sequence ID" value="KAK8892935.1"/>
    <property type="molecule type" value="Genomic_DNA"/>
</dbReference>
<dbReference type="SMART" id="SM00671">
    <property type="entry name" value="SEL1"/>
    <property type="match status" value="11"/>
</dbReference>
<dbReference type="CDD" id="cd00180">
    <property type="entry name" value="PKc"/>
    <property type="match status" value="1"/>
</dbReference>
<dbReference type="SMART" id="SM00220">
    <property type="entry name" value="S_TKc"/>
    <property type="match status" value="1"/>
</dbReference>
<dbReference type="PROSITE" id="PS00108">
    <property type="entry name" value="PROTEIN_KINASE_ST"/>
    <property type="match status" value="1"/>
</dbReference>
<dbReference type="SUPFAM" id="SSF81901">
    <property type="entry name" value="HCP-like"/>
    <property type="match status" value="3"/>
</dbReference>
<dbReference type="PROSITE" id="PS50011">
    <property type="entry name" value="PROTEIN_KINASE_DOM"/>
    <property type="match status" value="1"/>
</dbReference>
<dbReference type="InterPro" id="IPR011009">
    <property type="entry name" value="Kinase-like_dom_sf"/>
</dbReference>
<name>A0ABR2KP80_9EUKA</name>
<keyword evidence="4" id="KW-1185">Reference proteome</keyword>
<dbReference type="PANTHER" id="PTHR11102">
    <property type="entry name" value="SEL-1-LIKE PROTEIN"/>
    <property type="match status" value="1"/>
</dbReference>
<dbReference type="Proteomes" id="UP001470230">
    <property type="component" value="Unassembled WGS sequence"/>
</dbReference>
<dbReference type="SUPFAM" id="SSF56112">
    <property type="entry name" value="Protein kinase-like (PK-like)"/>
    <property type="match status" value="1"/>
</dbReference>
<comment type="similarity">
    <text evidence="1">Belongs to the sel-1 family.</text>
</comment>
<protein>
    <recommendedName>
        <fullName evidence="2">Protein kinase domain-containing protein</fullName>
    </recommendedName>
</protein>
<proteinExistence type="inferred from homology"/>
<sequence length="995" mass="116863">MKSNSFKELLENNKIRITNNNIELVIQDYSFLEISSVFDFENNQKTYQLMDESKIIIISEYKENNFILVFERTIIYIKQTSINFLYSLLSNKKNLKICFLSNSKELFEDHIQIQYEEIICDETFKYEISNFIERLLIRQLNSLFRLIFSCIAGYLIKTSYIKNSENRLHRFEAINGEQLQEKSFSKDEFIFLRDILSTPSALIQLYYYIEKEVLVVIKTSNQRDNKLIEREINNYRNMNHPFIPRFYGTIQEGPNKSLVIEYINGQPLSQISKMKDEEKIAIIFDLLCIFSYLKSKEYIYRDLKPNNVIFDKNKQIVLIDFDSMINFGRRNEVDNSKFTTDFSSVFVAPEINRTESGIPSYQSDVYSLGQMISFILTEILPSEERITNDDNTTQNNELNKILLNDNQLFKRCIEEDHIKRPTIEDLFNELLIFLLKHHQLANLINSKIKSNEKYYSTTFYNRDKFYIDKHSDAYKKIAIHYLSLAANHNHPEAQFNLGAIYYKGEYITRDINKAIYYFSLAANNNHPEAQFILGAIYYKGEYITRDINKAIYYFSLAANNNHPEAQFILGVIYYEGEYITRDINKAIYYFSLAANNNHPGAQFILGVIYYKGEYITRDINKAIYYFSLAANHNHPEAQINLGAIYYKGEYITRDINKAIHYFSLAANHNHPGAQFNLGVIYYEGEYITRDINKAIHYFSLAANNNHPEAQFNLGVIYYEGEYITRDINKAIHYYSLAANQSDSQTQFNLGDDNYLLMYIKKSIHYLIRSAMNGCKEGCFAVGYLYHEGKYMERNIEQSIRFYKEASSFNIQYAKNNLGIIYKKGFEDKIEPRLGSSIEYFEEAIRQKNDKVSMYNLAHLYLYEEPIKGSIDKSIDLLVRSLNEGFYPSLELLCISLIKKYGNDVDSITTKLNEQSNNFNKYKTVILSIIGNYISNKSLYESKYLEYKTVDFLYNVLFEPIQSDEITKEKEAQQRKNPKIKEISKEFYEGFGFDLN</sequence>